<evidence type="ECO:0000313" key="2">
    <source>
        <dbReference type="EMBL" id="MEL0612910.1"/>
    </source>
</evidence>
<accession>A0ABU9G348</accession>
<reference evidence="2 3" key="1">
    <citation type="submission" date="2024-02" db="EMBL/GenBank/DDBJ databases">
        <title>Bacteria isolated from the canopy kelp, Nereocystis luetkeana.</title>
        <authorList>
            <person name="Pfister C.A."/>
            <person name="Younker I.T."/>
            <person name="Light S.H."/>
        </authorList>
    </citation>
    <scope>NUCLEOTIDE SEQUENCE [LARGE SCALE GENOMIC DNA]</scope>
    <source>
        <strain evidence="2 3">TI.4.07</strain>
    </source>
</reference>
<evidence type="ECO:0000313" key="3">
    <source>
        <dbReference type="Proteomes" id="UP001379949"/>
    </source>
</evidence>
<dbReference type="PROSITE" id="PS50056">
    <property type="entry name" value="TYR_PHOSPHATASE_2"/>
    <property type="match status" value="1"/>
</dbReference>
<protein>
    <recommendedName>
        <fullName evidence="1">Tyrosine specific protein phosphatases domain-containing protein</fullName>
    </recommendedName>
</protein>
<gene>
    <name evidence="2" type="ORF">V6242_07110</name>
</gene>
<dbReference type="Proteomes" id="UP001379949">
    <property type="component" value="Unassembled WGS sequence"/>
</dbReference>
<dbReference type="RefSeq" id="WP_341566789.1">
    <property type="nucleotide sequence ID" value="NZ_JBAKAR010000004.1"/>
</dbReference>
<evidence type="ECO:0000259" key="1">
    <source>
        <dbReference type="PROSITE" id="PS50056"/>
    </source>
</evidence>
<dbReference type="Gene3D" id="3.90.190.10">
    <property type="entry name" value="Protein tyrosine phosphatase superfamily"/>
    <property type="match status" value="1"/>
</dbReference>
<name>A0ABU9G348_9GAMM</name>
<keyword evidence="3" id="KW-1185">Reference proteome</keyword>
<organism evidence="2 3">
    <name type="scientific">Marinomonas arenicola</name>
    <dbReference type="NCBI Taxonomy" id="569601"/>
    <lineage>
        <taxon>Bacteria</taxon>
        <taxon>Pseudomonadati</taxon>
        <taxon>Pseudomonadota</taxon>
        <taxon>Gammaproteobacteria</taxon>
        <taxon>Oceanospirillales</taxon>
        <taxon>Oceanospirillaceae</taxon>
        <taxon>Marinomonas</taxon>
    </lineage>
</organism>
<sequence>MNLVDAPNPAYIPKEVMGAAVEEITTNIGSKKVLAHCNQGMSRSPTIAFLYLLKHSKVLDSADLANALNQFKFLYPPYQPAGGVAGFVEMYWRVYVN</sequence>
<feature type="domain" description="Tyrosine specific protein phosphatases" evidence="1">
    <location>
        <begin position="15"/>
        <end position="72"/>
    </location>
</feature>
<dbReference type="InterPro" id="IPR029021">
    <property type="entry name" value="Prot-tyrosine_phosphatase-like"/>
</dbReference>
<dbReference type="SUPFAM" id="SSF52799">
    <property type="entry name" value="(Phosphotyrosine protein) phosphatases II"/>
    <property type="match status" value="1"/>
</dbReference>
<dbReference type="EMBL" id="JBAKAR010000004">
    <property type="protein sequence ID" value="MEL0612910.1"/>
    <property type="molecule type" value="Genomic_DNA"/>
</dbReference>
<proteinExistence type="predicted"/>
<dbReference type="InterPro" id="IPR000387">
    <property type="entry name" value="Tyr_Pase_dom"/>
</dbReference>
<comment type="caution">
    <text evidence="2">The sequence shown here is derived from an EMBL/GenBank/DDBJ whole genome shotgun (WGS) entry which is preliminary data.</text>
</comment>